<gene>
    <name evidence="1" type="ORF">C1I89_06595</name>
</gene>
<evidence type="ECO:0000313" key="2">
    <source>
        <dbReference type="Proteomes" id="UP000235994"/>
    </source>
</evidence>
<dbReference type="RefSeq" id="WP_102772002.1">
    <property type="nucleotide sequence ID" value="NZ_POQS01000002.1"/>
</dbReference>
<keyword evidence="2" id="KW-1185">Reference proteome</keyword>
<proteinExistence type="predicted"/>
<dbReference type="Proteomes" id="UP000235994">
    <property type="component" value="Unassembled WGS sequence"/>
</dbReference>
<organism evidence="1 2">
    <name type="scientific">Achromobacter pulmonis</name>
    <dbReference type="NCBI Taxonomy" id="1389932"/>
    <lineage>
        <taxon>Bacteria</taxon>
        <taxon>Pseudomonadati</taxon>
        <taxon>Pseudomonadota</taxon>
        <taxon>Betaproteobacteria</taxon>
        <taxon>Burkholderiales</taxon>
        <taxon>Alcaligenaceae</taxon>
        <taxon>Achromobacter</taxon>
    </lineage>
</organism>
<dbReference type="AlphaFoldDB" id="A0A2N8KKD3"/>
<protein>
    <recommendedName>
        <fullName evidence="3">MmcQ/YjbR family DNA-binding protein</fullName>
    </recommendedName>
</protein>
<comment type="caution">
    <text evidence="1">The sequence shown here is derived from an EMBL/GenBank/DDBJ whole genome shotgun (WGS) entry which is preliminary data.</text>
</comment>
<sequence length="140" mass="16065">MRNRPDPFAPPKRRQPARQNSLLWILEPLERDANYAHRKMFGCDAAYLDEALYLVAADRDDPWSGILVCTSKERHAALMAELPALQPHPVLGKWLYLPQTDESFEAIAQKLVGLALARDPRLGVIPKPRSRRRSAWRNEE</sequence>
<name>A0A2N8KKD3_9BURK</name>
<evidence type="ECO:0008006" key="3">
    <source>
        <dbReference type="Google" id="ProtNLM"/>
    </source>
</evidence>
<accession>A0A2N8KKD3</accession>
<reference evidence="1 2" key="1">
    <citation type="submission" date="2018-01" db="EMBL/GenBank/DDBJ databases">
        <title>The draft genome of an aniline degradation strain ANB-1.</title>
        <authorList>
            <person name="Zhang L."/>
            <person name="Jiang J."/>
        </authorList>
    </citation>
    <scope>NUCLEOTIDE SEQUENCE [LARGE SCALE GENOMIC DNA]</scope>
    <source>
        <strain evidence="1 2">ANB-1</strain>
    </source>
</reference>
<dbReference type="EMBL" id="POQS01000002">
    <property type="protein sequence ID" value="PND33919.1"/>
    <property type="molecule type" value="Genomic_DNA"/>
</dbReference>
<evidence type="ECO:0000313" key="1">
    <source>
        <dbReference type="EMBL" id="PND33919.1"/>
    </source>
</evidence>